<evidence type="ECO:0000313" key="1">
    <source>
        <dbReference type="EMBL" id="CAL1675552.1"/>
    </source>
</evidence>
<accession>A0AAV2N700</accession>
<evidence type="ECO:0000313" key="2">
    <source>
        <dbReference type="Proteomes" id="UP001497644"/>
    </source>
</evidence>
<gene>
    <name evidence="1" type="ORF">LPLAT_LOCUS1888</name>
</gene>
<organism evidence="1 2">
    <name type="scientific">Lasius platythorax</name>
    <dbReference type="NCBI Taxonomy" id="488582"/>
    <lineage>
        <taxon>Eukaryota</taxon>
        <taxon>Metazoa</taxon>
        <taxon>Ecdysozoa</taxon>
        <taxon>Arthropoda</taxon>
        <taxon>Hexapoda</taxon>
        <taxon>Insecta</taxon>
        <taxon>Pterygota</taxon>
        <taxon>Neoptera</taxon>
        <taxon>Endopterygota</taxon>
        <taxon>Hymenoptera</taxon>
        <taxon>Apocrita</taxon>
        <taxon>Aculeata</taxon>
        <taxon>Formicoidea</taxon>
        <taxon>Formicidae</taxon>
        <taxon>Formicinae</taxon>
        <taxon>Lasius</taxon>
        <taxon>Lasius</taxon>
    </lineage>
</organism>
<proteinExistence type="predicted"/>
<reference evidence="1" key="1">
    <citation type="submission" date="2024-04" db="EMBL/GenBank/DDBJ databases">
        <authorList>
            <consortium name="Molecular Ecology Group"/>
        </authorList>
    </citation>
    <scope>NUCLEOTIDE SEQUENCE</scope>
</reference>
<protein>
    <submittedName>
        <fullName evidence="1">Uncharacterized protein</fullName>
    </submittedName>
</protein>
<dbReference type="Proteomes" id="UP001497644">
    <property type="component" value="Chromosome 10"/>
</dbReference>
<name>A0AAV2N700_9HYME</name>
<dbReference type="AlphaFoldDB" id="A0AAV2N700"/>
<sequence length="78" mass="8343">MLKTPSCRAEGGTPSTIAFLNLDSARCTVDSSWIECYPIGSIGDRSVWSYRDSSPTRLGSGEHLLESGRVIVGVVEPA</sequence>
<dbReference type="EMBL" id="OZ034833">
    <property type="protein sequence ID" value="CAL1675552.1"/>
    <property type="molecule type" value="Genomic_DNA"/>
</dbReference>
<keyword evidence="2" id="KW-1185">Reference proteome</keyword>